<feature type="domain" description="Ammonium transporter AmtB-like" evidence="10">
    <location>
        <begin position="36"/>
        <end position="415"/>
    </location>
</feature>
<protein>
    <submittedName>
        <fullName evidence="11">Amt family ammonium transporter</fullName>
    </submittedName>
</protein>
<feature type="transmembrane region" description="Helical" evidence="8">
    <location>
        <begin position="186"/>
        <end position="208"/>
    </location>
</feature>
<evidence type="ECO:0000256" key="3">
    <source>
        <dbReference type="ARBA" id="ARBA00022448"/>
    </source>
</evidence>
<evidence type="ECO:0000256" key="8">
    <source>
        <dbReference type="SAM" id="Phobius"/>
    </source>
</evidence>
<keyword evidence="7" id="KW-0924">Ammonia transport</keyword>
<comment type="caution">
    <text evidence="11">The sequence shown here is derived from an EMBL/GenBank/DDBJ whole genome shotgun (WGS) entry which is preliminary data.</text>
</comment>
<comment type="subcellular location">
    <subcellularLocation>
        <location evidence="1">Membrane</location>
        <topology evidence="1">Multi-pass membrane protein</topology>
    </subcellularLocation>
</comment>
<dbReference type="SUPFAM" id="SSF111352">
    <property type="entry name" value="Ammonium transporter"/>
    <property type="match status" value="1"/>
</dbReference>
<evidence type="ECO:0000313" key="11">
    <source>
        <dbReference type="EMBL" id="MBB5987205.1"/>
    </source>
</evidence>
<feature type="chain" id="PRO_5046735785" evidence="9">
    <location>
        <begin position="26"/>
        <end position="422"/>
    </location>
</feature>
<dbReference type="Proteomes" id="UP001138540">
    <property type="component" value="Unassembled WGS sequence"/>
</dbReference>
<feature type="transmembrane region" description="Helical" evidence="8">
    <location>
        <begin position="124"/>
        <end position="145"/>
    </location>
</feature>
<feature type="transmembrane region" description="Helical" evidence="8">
    <location>
        <begin position="337"/>
        <end position="363"/>
    </location>
</feature>
<keyword evidence="6 8" id="KW-0472">Membrane</keyword>
<dbReference type="EMBL" id="JACHKA010000001">
    <property type="protein sequence ID" value="MBB5987205.1"/>
    <property type="molecule type" value="Genomic_DNA"/>
</dbReference>
<dbReference type="InterPro" id="IPR018047">
    <property type="entry name" value="Ammonium_transpt_CS"/>
</dbReference>
<keyword evidence="3" id="KW-0813">Transport</keyword>
<dbReference type="InterPro" id="IPR001905">
    <property type="entry name" value="Ammonium_transpt"/>
</dbReference>
<evidence type="ECO:0000256" key="1">
    <source>
        <dbReference type="ARBA" id="ARBA00004141"/>
    </source>
</evidence>
<accession>A0ABR6NIU5</accession>
<dbReference type="PANTHER" id="PTHR43029">
    <property type="entry name" value="AMMONIUM TRANSPORTER MEP2"/>
    <property type="match status" value="1"/>
</dbReference>
<evidence type="ECO:0000256" key="2">
    <source>
        <dbReference type="ARBA" id="ARBA00005887"/>
    </source>
</evidence>
<name>A0ABR6NIU5_9SPHN</name>
<comment type="similarity">
    <text evidence="2">Belongs to the ammonia transporter channel (TC 1.A.11.2) family.</text>
</comment>
<gene>
    <name evidence="11" type="ORF">HNP60_003179</name>
</gene>
<dbReference type="InterPro" id="IPR029020">
    <property type="entry name" value="Ammonium/urea_transptr"/>
</dbReference>
<feature type="transmembrane region" description="Helical" evidence="8">
    <location>
        <begin position="250"/>
        <end position="271"/>
    </location>
</feature>
<feature type="transmembrane region" description="Helical" evidence="8">
    <location>
        <begin position="278"/>
        <end position="299"/>
    </location>
</feature>
<evidence type="ECO:0000256" key="5">
    <source>
        <dbReference type="ARBA" id="ARBA00022989"/>
    </source>
</evidence>
<feature type="transmembrane region" description="Helical" evidence="8">
    <location>
        <begin position="305"/>
        <end position="325"/>
    </location>
</feature>
<evidence type="ECO:0000313" key="12">
    <source>
        <dbReference type="Proteomes" id="UP001138540"/>
    </source>
</evidence>
<evidence type="ECO:0000259" key="10">
    <source>
        <dbReference type="Pfam" id="PF00909"/>
    </source>
</evidence>
<feature type="transmembrane region" description="Helical" evidence="8">
    <location>
        <begin position="152"/>
        <end position="174"/>
    </location>
</feature>
<dbReference type="RefSeq" id="WP_184155584.1">
    <property type="nucleotide sequence ID" value="NZ_JACHKA010000001.1"/>
</dbReference>
<reference evidence="11 12" key="1">
    <citation type="submission" date="2020-08" db="EMBL/GenBank/DDBJ databases">
        <title>Exploring microbial biodiversity for novel pathways involved in the catabolism of aromatic compounds derived from lignin.</title>
        <authorList>
            <person name="Elkins J."/>
        </authorList>
    </citation>
    <scope>NUCLEOTIDE SEQUENCE [LARGE SCALE GENOMIC DNA]</scope>
    <source>
        <strain evidence="11 12">B1D3A</strain>
    </source>
</reference>
<evidence type="ECO:0000256" key="4">
    <source>
        <dbReference type="ARBA" id="ARBA00022692"/>
    </source>
</evidence>
<proteinExistence type="inferred from homology"/>
<dbReference type="InterPro" id="IPR024041">
    <property type="entry name" value="NH4_transpt_AmtB-like_dom"/>
</dbReference>
<keyword evidence="4 8" id="KW-0812">Transmembrane</keyword>
<sequence length="422" mass="42623">MAKRVTGMKAGAALLALLAARPALAQPPGADSGDNAWLLAASALVLLALLPGLALSWAGVVRGRNLLPVFTQGFASVAAVSLLWAVAGYSLVFAPGPSMIGGLQNLGLANLAELRLGTAVSEPVFALFHMILAALAPTLMVGALVERVRLGWLVPFLLLWSLFVYVPVARWLWGGGWLAQLGTLDYAGGIVIHTTAGISALLLAILIGKRAYPAPVAPHSPVLRLAGAGLVWVGWFGLTGGSALGASADAGFALLNTHLAAAAAALCWMAAERIRHGGTGLAGFPTGALAGLAAVTPAAGLIGPMGAIGLGALAGILCFVMADLVRRRLDIDDASNMFAVHGVGGMLGALLVAPLTAVALGGVGYGDDSGVLVQLVAQIVGVAAVLLWTTVVTLLLALVVSLFLPMRVPAEMERGTPDPAAG</sequence>
<dbReference type="PANTHER" id="PTHR43029:SF10">
    <property type="entry name" value="AMMONIUM TRANSPORTER MEP2"/>
    <property type="match status" value="1"/>
</dbReference>
<dbReference type="Pfam" id="PF00909">
    <property type="entry name" value="Ammonium_transp"/>
    <property type="match status" value="1"/>
</dbReference>
<keyword evidence="5 8" id="KW-1133">Transmembrane helix</keyword>
<feature type="transmembrane region" description="Helical" evidence="8">
    <location>
        <begin position="220"/>
        <end position="238"/>
    </location>
</feature>
<keyword evidence="12" id="KW-1185">Reference proteome</keyword>
<evidence type="ECO:0000256" key="7">
    <source>
        <dbReference type="ARBA" id="ARBA00023177"/>
    </source>
</evidence>
<feature type="transmembrane region" description="Helical" evidence="8">
    <location>
        <begin position="35"/>
        <end position="61"/>
    </location>
</feature>
<feature type="signal peptide" evidence="9">
    <location>
        <begin position="1"/>
        <end position="25"/>
    </location>
</feature>
<evidence type="ECO:0000256" key="6">
    <source>
        <dbReference type="ARBA" id="ARBA00023136"/>
    </source>
</evidence>
<dbReference type="PROSITE" id="PS01219">
    <property type="entry name" value="AMMONIUM_TRANSP"/>
    <property type="match status" value="1"/>
</dbReference>
<dbReference type="Gene3D" id="1.10.3430.10">
    <property type="entry name" value="Ammonium transporter AmtB like domains"/>
    <property type="match status" value="1"/>
</dbReference>
<keyword evidence="9" id="KW-0732">Signal</keyword>
<organism evidence="11 12">
    <name type="scientific">Sphingobium lignivorans</name>
    <dbReference type="NCBI Taxonomy" id="2735886"/>
    <lineage>
        <taxon>Bacteria</taxon>
        <taxon>Pseudomonadati</taxon>
        <taxon>Pseudomonadota</taxon>
        <taxon>Alphaproteobacteria</taxon>
        <taxon>Sphingomonadales</taxon>
        <taxon>Sphingomonadaceae</taxon>
        <taxon>Sphingobium</taxon>
    </lineage>
</organism>
<evidence type="ECO:0000256" key="9">
    <source>
        <dbReference type="SAM" id="SignalP"/>
    </source>
</evidence>
<feature type="transmembrane region" description="Helical" evidence="8">
    <location>
        <begin position="73"/>
        <end position="94"/>
    </location>
</feature>
<feature type="transmembrane region" description="Helical" evidence="8">
    <location>
        <begin position="375"/>
        <end position="404"/>
    </location>
</feature>